<evidence type="ECO:0000313" key="1">
    <source>
        <dbReference type="EMBL" id="MBK0420581.1"/>
    </source>
</evidence>
<sequence>MSKVQRQSDDGGFALSRETLAPTVQDIGGRNIEITFLGRNAHGQPTWIMWNAAEPYLIGMLCQGKMGYNFEQRTSQGVLVHENISLSRVQRALGG</sequence>
<comment type="caution">
    <text evidence="1">The sequence shown here is derived from an EMBL/GenBank/DDBJ whole genome shotgun (WGS) entry which is preliminary data.</text>
</comment>
<organism evidence="1 2">
    <name type="scientific">Leucobacter edaphi</name>
    <dbReference type="NCBI Taxonomy" id="2796472"/>
    <lineage>
        <taxon>Bacteria</taxon>
        <taxon>Bacillati</taxon>
        <taxon>Actinomycetota</taxon>
        <taxon>Actinomycetes</taxon>
        <taxon>Micrococcales</taxon>
        <taxon>Microbacteriaceae</taxon>
        <taxon>Leucobacter</taxon>
    </lineage>
</organism>
<name>A0A934Q9V0_9MICO</name>
<keyword evidence="2" id="KW-1185">Reference proteome</keyword>
<gene>
    <name evidence="1" type="ORF">JD292_00595</name>
</gene>
<protein>
    <submittedName>
        <fullName evidence="1">Uncharacterized protein</fullName>
    </submittedName>
</protein>
<dbReference type="AlphaFoldDB" id="A0A934Q9V0"/>
<reference evidence="1" key="1">
    <citation type="submission" date="2020-12" db="EMBL/GenBank/DDBJ databases">
        <title>Leucobacter sp. CAS2, isolated from Chromium sludge.</title>
        <authorList>
            <person name="Xu Z."/>
        </authorList>
    </citation>
    <scope>NUCLEOTIDE SEQUENCE</scope>
    <source>
        <strain evidence="1">CSA2</strain>
    </source>
</reference>
<accession>A0A934Q9V0</accession>
<proteinExistence type="predicted"/>
<dbReference type="Proteomes" id="UP000618733">
    <property type="component" value="Unassembled WGS sequence"/>
</dbReference>
<dbReference type="EMBL" id="JAEHOI010000001">
    <property type="protein sequence ID" value="MBK0420581.1"/>
    <property type="molecule type" value="Genomic_DNA"/>
</dbReference>
<dbReference type="RefSeq" id="WP_200130794.1">
    <property type="nucleotide sequence ID" value="NZ_JAEHOI010000001.1"/>
</dbReference>
<evidence type="ECO:0000313" key="2">
    <source>
        <dbReference type="Proteomes" id="UP000618733"/>
    </source>
</evidence>